<evidence type="ECO:0000313" key="1">
    <source>
        <dbReference type="EMBL" id="RBP51263.1"/>
    </source>
</evidence>
<gene>
    <name evidence="1" type="ORF">DFR28_102682</name>
</gene>
<reference evidence="1 2" key="1">
    <citation type="submission" date="2018-06" db="EMBL/GenBank/DDBJ databases">
        <title>Genomic Encyclopedia of Type Strains, Phase IV (KMG-IV): sequencing the most valuable type-strain genomes for metagenomic binning, comparative biology and taxonomic classification.</title>
        <authorList>
            <person name="Goeker M."/>
        </authorList>
    </citation>
    <scope>NUCLEOTIDE SEQUENCE [LARGE SCALE GENOMIC DNA]</scope>
    <source>
        <strain evidence="1 2">DSM 24032</strain>
    </source>
</reference>
<dbReference type="InterPro" id="IPR025348">
    <property type="entry name" value="DUF4252"/>
</dbReference>
<accession>A0A395JKF3</accession>
<keyword evidence="2" id="KW-1185">Reference proteome</keyword>
<evidence type="ECO:0000313" key="2">
    <source>
        <dbReference type="Proteomes" id="UP000253083"/>
    </source>
</evidence>
<comment type="caution">
    <text evidence="1">The sequence shown here is derived from an EMBL/GenBank/DDBJ whole genome shotgun (WGS) entry which is preliminary data.</text>
</comment>
<sequence length="187" mass="20424">MKALKISLIVLASLLLISGAGYLYASSGVKSKPGYAKLASPQGHSVNASISLNIGPGGVAPVRWLVEKFIASSEQQHELPERIFQRVLKDLEGVQLRVYEIGHNRPAFDQAIAESVAALKQKNWQTLATIRDEDEHVVVMHTGNDEQIDGLSIMLSSHDNAVFLNLIGRFNTQTIAAAVNELNRDKL</sequence>
<dbReference type="AlphaFoldDB" id="A0A395JKF3"/>
<proteinExistence type="predicted"/>
<protein>
    <submittedName>
        <fullName evidence="1">Uncharacterized protein DUF4252</fullName>
    </submittedName>
</protein>
<dbReference type="Proteomes" id="UP000253083">
    <property type="component" value="Unassembled WGS sequence"/>
</dbReference>
<dbReference type="InParanoid" id="A0A395JKF3"/>
<name>A0A395JKF3_9GAMM</name>
<dbReference type="Pfam" id="PF14060">
    <property type="entry name" value="DUF4252"/>
    <property type="match status" value="1"/>
</dbReference>
<dbReference type="EMBL" id="QNRT01000002">
    <property type="protein sequence ID" value="RBP51263.1"/>
    <property type="molecule type" value="Genomic_DNA"/>
</dbReference>
<dbReference type="RefSeq" id="WP_113954044.1">
    <property type="nucleotide sequence ID" value="NZ_QNRT01000002.1"/>
</dbReference>
<organism evidence="1 2">
    <name type="scientific">Arenicella xantha</name>
    <dbReference type="NCBI Taxonomy" id="644221"/>
    <lineage>
        <taxon>Bacteria</taxon>
        <taxon>Pseudomonadati</taxon>
        <taxon>Pseudomonadota</taxon>
        <taxon>Gammaproteobacteria</taxon>
        <taxon>Arenicellales</taxon>
        <taxon>Arenicellaceae</taxon>
        <taxon>Arenicella</taxon>
    </lineage>
</organism>